<evidence type="ECO:0000313" key="5">
    <source>
        <dbReference type="Proteomes" id="UP000034190"/>
    </source>
</evidence>
<comment type="caution">
    <text evidence="4">The sequence shown here is derived from an EMBL/GenBank/DDBJ whole genome shotgun (WGS) entry which is preliminary data.</text>
</comment>
<dbReference type="EMBL" id="LCAP01000002">
    <property type="protein sequence ID" value="KKR91701.1"/>
    <property type="molecule type" value="Genomic_DNA"/>
</dbReference>
<keyword evidence="1" id="KW-1133">Transmembrane helix</keyword>
<keyword evidence="1" id="KW-0812">Transmembrane</keyword>
<dbReference type="AlphaFoldDB" id="A0A0G0UW13"/>
<name>A0A0G0UW13_9BACT</name>
<proteinExistence type="predicted"/>
<evidence type="ECO:0000313" key="4">
    <source>
        <dbReference type="EMBL" id="KKR91701.1"/>
    </source>
</evidence>
<feature type="domain" description="DUF7088" evidence="3">
    <location>
        <begin position="42"/>
        <end position="145"/>
    </location>
</feature>
<dbReference type="InterPro" id="IPR055396">
    <property type="entry name" value="DUF7088"/>
</dbReference>
<organism evidence="4 5">
    <name type="scientific">Candidatus Falkowbacteria bacterium GW2011_GWA2_41_14</name>
    <dbReference type="NCBI Taxonomy" id="1618635"/>
    <lineage>
        <taxon>Bacteria</taxon>
        <taxon>Candidatus Falkowiibacteriota</taxon>
    </lineage>
</organism>
<accession>A0A0G0UW13</accession>
<gene>
    <name evidence="4" type="ORF">UU43_C0002G0010</name>
</gene>
<reference evidence="4 5" key="1">
    <citation type="journal article" date="2015" name="Nature">
        <title>rRNA introns, odd ribosomes, and small enigmatic genomes across a large radiation of phyla.</title>
        <authorList>
            <person name="Brown C.T."/>
            <person name="Hug L.A."/>
            <person name="Thomas B.C."/>
            <person name="Sharon I."/>
            <person name="Castelle C.J."/>
            <person name="Singh A."/>
            <person name="Wilkins M.J."/>
            <person name="Williams K.H."/>
            <person name="Banfield J.F."/>
        </authorList>
    </citation>
    <scope>NUCLEOTIDE SEQUENCE [LARGE SCALE GENOMIC DNA]</scope>
</reference>
<dbReference type="Pfam" id="PF09822">
    <property type="entry name" value="ABC_transp_aux"/>
    <property type="match status" value="1"/>
</dbReference>
<feature type="domain" description="ABC-type uncharacterised transport system" evidence="2">
    <location>
        <begin position="181"/>
        <end position="429"/>
    </location>
</feature>
<evidence type="ECO:0000259" key="3">
    <source>
        <dbReference type="Pfam" id="PF23357"/>
    </source>
</evidence>
<evidence type="ECO:0000259" key="2">
    <source>
        <dbReference type="Pfam" id="PF09822"/>
    </source>
</evidence>
<keyword evidence="1" id="KW-0472">Membrane</keyword>
<evidence type="ECO:0000256" key="1">
    <source>
        <dbReference type="SAM" id="Phobius"/>
    </source>
</evidence>
<dbReference type="Proteomes" id="UP000034190">
    <property type="component" value="Unassembled WGS sequence"/>
</dbReference>
<dbReference type="Pfam" id="PF23357">
    <property type="entry name" value="DUF7088"/>
    <property type="match status" value="1"/>
</dbReference>
<protein>
    <submittedName>
        <fullName evidence="4">Uncharacterized protein</fullName>
    </submittedName>
</protein>
<feature type="transmembrane region" description="Helical" evidence="1">
    <location>
        <begin position="12"/>
        <end position="36"/>
    </location>
</feature>
<feature type="transmembrane region" description="Helical" evidence="1">
    <location>
        <begin position="477"/>
        <end position="497"/>
    </location>
</feature>
<dbReference type="InterPro" id="IPR019196">
    <property type="entry name" value="ABC_transp_unknown"/>
</dbReference>
<sequence>MKINRKFLNKINSITLIIIVIGILIMVNFFSSNIFYRFDLTQNKDYSISKVSKKVVANLKDIVNIKVYFSASLPPQYINLRQEVADILDEYANYSGSKVKVEFIDPGGDETVKRDLYLAGIPELQFNVLEKDKYQVVNGYLGLVIKYGEKTQALPVIENTRDFEYQVTSAIKKITNDQIANIGFWQGNGATTATANSAAYNKLGEIYNVSVVDFTVEKTISDNLDTLIIIGPKENFKDEELKPIDGFLMRGGSLVILADGVTVGQGLQAKQNDIGLNKILTGYGVKLNNNLILDVNNGLASFSQGFVTFSTNYPYWPKVVKPGFDQNNVAVARLESLVLPWASSIDLDSNKTKDLKISFLAESSDRAMAVADNFQLSPQAEIKNGIRQKFNLAVAATGKFNSVFNQPSAGSGHLVLVGDSDFISDNFLRNYPDNLVFFQNVVDSLALGDDLIAIRSKGITERPLKEITESVKAGIRYANIFGLTVIVILFGLARYFLRRRTRIEDEI</sequence>